<dbReference type="Gene3D" id="3.40.50.1000">
    <property type="entry name" value="HAD superfamily/HAD-like"/>
    <property type="match status" value="1"/>
</dbReference>
<gene>
    <name evidence="2" type="ORF">METZ01_LOCUS115313</name>
</gene>
<dbReference type="SUPFAM" id="SSF56784">
    <property type="entry name" value="HAD-like"/>
    <property type="match status" value="1"/>
</dbReference>
<dbReference type="InterPro" id="IPR051540">
    <property type="entry name" value="S-2-haloacid_dehalogenase"/>
</dbReference>
<organism evidence="2">
    <name type="scientific">marine metagenome</name>
    <dbReference type="NCBI Taxonomy" id="408172"/>
    <lineage>
        <taxon>unclassified sequences</taxon>
        <taxon>metagenomes</taxon>
        <taxon>ecological metagenomes</taxon>
    </lineage>
</organism>
<evidence type="ECO:0008006" key="3">
    <source>
        <dbReference type="Google" id="ProtNLM"/>
    </source>
</evidence>
<dbReference type="InterPro" id="IPR023214">
    <property type="entry name" value="HAD_sf"/>
</dbReference>
<dbReference type="PANTHER" id="PTHR43316">
    <property type="entry name" value="HYDROLASE, HALOACID DELAHOGENASE-RELATED"/>
    <property type="match status" value="1"/>
</dbReference>
<sequence length="238" mass="25617">MPDQTTDGRPVLGLDADDTLWENEARFAAAEGRFCDLTAPWADRERASVALLAADRVAVARYGYGVKGFVLSMIRTAVQLSDGAVSSSEITEIMALGDEILDAPLEVLPGVRDTLEKLVVDHSLLVVTKGDITDQMAKVDASGLADLFWQVEVVGEKDEATYRMVLARHGINPATFTMVGNSVVSDVLPVLALGGRAIHVPHHTTWELEVADPQALDGIEFPVLETITDVPALLADWA</sequence>
<dbReference type="GO" id="GO:0016787">
    <property type="term" value="F:hydrolase activity"/>
    <property type="evidence" value="ECO:0007669"/>
    <property type="project" value="UniProtKB-KW"/>
</dbReference>
<proteinExistence type="predicted"/>
<evidence type="ECO:0000313" key="2">
    <source>
        <dbReference type="EMBL" id="SVA62459.1"/>
    </source>
</evidence>
<dbReference type="PANTHER" id="PTHR43316:SF8">
    <property type="entry name" value="HAD FAMILY HYDROLASE"/>
    <property type="match status" value="1"/>
</dbReference>
<dbReference type="EMBL" id="UINC01014681">
    <property type="protein sequence ID" value="SVA62459.1"/>
    <property type="molecule type" value="Genomic_DNA"/>
</dbReference>
<keyword evidence="1" id="KW-0378">Hydrolase</keyword>
<dbReference type="Gene3D" id="1.10.150.240">
    <property type="entry name" value="Putative phosphatase, domain 2"/>
    <property type="match status" value="1"/>
</dbReference>
<accession>A0A381XCJ3</accession>
<dbReference type="AlphaFoldDB" id="A0A381XCJ3"/>
<reference evidence="2" key="1">
    <citation type="submission" date="2018-05" db="EMBL/GenBank/DDBJ databases">
        <authorList>
            <person name="Lanie J.A."/>
            <person name="Ng W.-L."/>
            <person name="Kazmierczak K.M."/>
            <person name="Andrzejewski T.M."/>
            <person name="Davidsen T.M."/>
            <person name="Wayne K.J."/>
            <person name="Tettelin H."/>
            <person name="Glass J.I."/>
            <person name="Rusch D."/>
            <person name="Podicherti R."/>
            <person name="Tsui H.-C.T."/>
            <person name="Winkler M.E."/>
        </authorList>
    </citation>
    <scope>NUCLEOTIDE SEQUENCE</scope>
</reference>
<dbReference type="Pfam" id="PF00702">
    <property type="entry name" value="Hydrolase"/>
    <property type="match status" value="1"/>
</dbReference>
<name>A0A381XCJ3_9ZZZZ</name>
<dbReference type="InterPro" id="IPR023198">
    <property type="entry name" value="PGP-like_dom2"/>
</dbReference>
<evidence type="ECO:0000256" key="1">
    <source>
        <dbReference type="ARBA" id="ARBA00022801"/>
    </source>
</evidence>
<dbReference type="InterPro" id="IPR036412">
    <property type="entry name" value="HAD-like_sf"/>
</dbReference>
<protein>
    <recommendedName>
        <fullName evidence="3">Haloacid dehalogenase-like hydrolase</fullName>
    </recommendedName>
</protein>